<dbReference type="AlphaFoldDB" id="A0A9W7H1T6"/>
<keyword evidence="2" id="KW-0732">Signal</keyword>
<feature type="chain" id="PRO_5040848826" evidence="2">
    <location>
        <begin position="22"/>
        <end position="112"/>
    </location>
</feature>
<proteinExistence type="predicted"/>
<evidence type="ECO:0000256" key="1">
    <source>
        <dbReference type="SAM" id="MobiDB-lite"/>
    </source>
</evidence>
<keyword evidence="4" id="KW-1185">Reference proteome</keyword>
<gene>
    <name evidence="3" type="ORF">HRI_000558900</name>
</gene>
<sequence length="112" mass="12416">MKKKIVVGMMVMVSMVGVCWGWQETAKDQLTEEKLMGGNQAHHGEDENQDAAEHGGHEGQEISLEWRDEAHRAEDGSYASADVKAKYEAAKERASRAMADIGAQMRRNVAEL</sequence>
<reference evidence="3" key="1">
    <citation type="submission" date="2023-05" db="EMBL/GenBank/DDBJ databases">
        <title>Genome and transcriptome analyses reveal genes involved in the formation of fine ridges on petal epidermal cells in Hibiscus trionum.</title>
        <authorList>
            <person name="Koshimizu S."/>
            <person name="Masuda S."/>
            <person name="Ishii T."/>
            <person name="Shirasu K."/>
            <person name="Hoshino A."/>
            <person name="Arita M."/>
        </authorList>
    </citation>
    <scope>NUCLEOTIDE SEQUENCE</scope>
    <source>
        <strain evidence="3">Hamamatsu line</strain>
    </source>
</reference>
<evidence type="ECO:0000256" key="2">
    <source>
        <dbReference type="SAM" id="SignalP"/>
    </source>
</evidence>
<dbReference type="Proteomes" id="UP001165190">
    <property type="component" value="Unassembled WGS sequence"/>
</dbReference>
<protein>
    <submittedName>
        <fullName evidence="3">Uncharacterized protein</fullName>
    </submittedName>
</protein>
<evidence type="ECO:0000313" key="3">
    <source>
        <dbReference type="EMBL" id="GMI68896.1"/>
    </source>
</evidence>
<organism evidence="3 4">
    <name type="scientific">Hibiscus trionum</name>
    <name type="common">Flower of an hour</name>
    <dbReference type="NCBI Taxonomy" id="183268"/>
    <lineage>
        <taxon>Eukaryota</taxon>
        <taxon>Viridiplantae</taxon>
        <taxon>Streptophyta</taxon>
        <taxon>Embryophyta</taxon>
        <taxon>Tracheophyta</taxon>
        <taxon>Spermatophyta</taxon>
        <taxon>Magnoliopsida</taxon>
        <taxon>eudicotyledons</taxon>
        <taxon>Gunneridae</taxon>
        <taxon>Pentapetalae</taxon>
        <taxon>rosids</taxon>
        <taxon>malvids</taxon>
        <taxon>Malvales</taxon>
        <taxon>Malvaceae</taxon>
        <taxon>Malvoideae</taxon>
        <taxon>Hibiscus</taxon>
    </lineage>
</organism>
<feature type="compositionally biased region" description="Basic and acidic residues" evidence="1">
    <location>
        <begin position="42"/>
        <end position="75"/>
    </location>
</feature>
<feature type="signal peptide" evidence="2">
    <location>
        <begin position="1"/>
        <end position="21"/>
    </location>
</feature>
<accession>A0A9W7H1T6</accession>
<name>A0A9W7H1T6_HIBTR</name>
<comment type="caution">
    <text evidence="3">The sequence shown here is derived from an EMBL/GenBank/DDBJ whole genome shotgun (WGS) entry which is preliminary data.</text>
</comment>
<feature type="region of interest" description="Disordered" evidence="1">
    <location>
        <begin position="34"/>
        <end position="82"/>
    </location>
</feature>
<evidence type="ECO:0000313" key="4">
    <source>
        <dbReference type="Proteomes" id="UP001165190"/>
    </source>
</evidence>
<dbReference type="EMBL" id="BSYR01000006">
    <property type="protein sequence ID" value="GMI68896.1"/>
    <property type="molecule type" value="Genomic_DNA"/>
</dbReference>